<proteinExistence type="predicted"/>
<protein>
    <submittedName>
        <fullName evidence="1">Uncharacterized protein</fullName>
    </submittedName>
</protein>
<dbReference type="Proteomes" id="UP001303046">
    <property type="component" value="Unassembled WGS sequence"/>
</dbReference>
<organism evidence="1 2">
    <name type="scientific">Necator americanus</name>
    <name type="common">Human hookworm</name>
    <dbReference type="NCBI Taxonomy" id="51031"/>
    <lineage>
        <taxon>Eukaryota</taxon>
        <taxon>Metazoa</taxon>
        <taxon>Ecdysozoa</taxon>
        <taxon>Nematoda</taxon>
        <taxon>Chromadorea</taxon>
        <taxon>Rhabditida</taxon>
        <taxon>Rhabditina</taxon>
        <taxon>Rhabditomorpha</taxon>
        <taxon>Strongyloidea</taxon>
        <taxon>Ancylostomatidae</taxon>
        <taxon>Bunostominae</taxon>
        <taxon>Necator</taxon>
    </lineage>
</organism>
<accession>A0ABR1CII4</accession>
<sequence>MIGIKRHEARFSCVSDWARSRAQKCARDRDGNLTGNTRRCSSQWSHIDPSQLHVVLNPTSTEFRSGLDYRCANCGFKPATSSESPASNCGRLGNVFAQHCMRIDGSNPVV</sequence>
<reference evidence="1 2" key="1">
    <citation type="submission" date="2023-08" db="EMBL/GenBank/DDBJ databases">
        <title>A Necator americanus chromosomal reference genome.</title>
        <authorList>
            <person name="Ilik V."/>
            <person name="Petrzelkova K.J."/>
            <person name="Pardy F."/>
            <person name="Fuh T."/>
            <person name="Niatou-Singa F.S."/>
            <person name="Gouil Q."/>
            <person name="Baker L."/>
            <person name="Ritchie M.E."/>
            <person name="Jex A.R."/>
            <person name="Gazzola D."/>
            <person name="Li H."/>
            <person name="Toshio Fujiwara R."/>
            <person name="Zhan B."/>
            <person name="Aroian R.V."/>
            <person name="Pafco B."/>
            <person name="Schwarz E.M."/>
        </authorList>
    </citation>
    <scope>NUCLEOTIDE SEQUENCE [LARGE SCALE GENOMIC DNA]</scope>
    <source>
        <strain evidence="1 2">Aroian</strain>
        <tissue evidence="1">Whole animal</tissue>
    </source>
</reference>
<gene>
    <name evidence="1" type="primary">Necator_chrII.g7701</name>
    <name evidence="1" type="ORF">RB195_019907</name>
</gene>
<evidence type="ECO:0000313" key="2">
    <source>
        <dbReference type="Proteomes" id="UP001303046"/>
    </source>
</evidence>
<name>A0ABR1CII4_NECAM</name>
<keyword evidence="2" id="KW-1185">Reference proteome</keyword>
<evidence type="ECO:0000313" key="1">
    <source>
        <dbReference type="EMBL" id="KAK6737483.1"/>
    </source>
</evidence>
<dbReference type="EMBL" id="JAVFWL010000002">
    <property type="protein sequence ID" value="KAK6737483.1"/>
    <property type="molecule type" value="Genomic_DNA"/>
</dbReference>
<comment type="caution">
    <text evidence="1">The sequence shown here is derived from an EMBL/GenBank/DDBJ whole genome shotgun (WGS) entry which is preliminary data.</text>
</comment>